<name>A0ABW9XCI4_9SPHN</name>
<protein>
    <submittedName>
        <fullName evidence="1">Uncharacterized protein</fullName>
    </submittedName>
</protein>
<keyword evidence="2" id="KW-1185">Reference proteome</keyword>
<sequence length="94" mass="10894">MSNSDRQYCLFMNSGKYNRNQGCKRHDNAYGINGGGDGRARRAADLALYRHMRAQGDPLAPVVLAFTRTFGWFFFNYHAGLWRGQLVRKLFPRY</sequence>
<dbReference type="Proteomes" id="UP000753724">
    <property type="component" value="Unassembled WGS sequence"/>
</dbReference>
<dbReference type="EMBL" id="JAAAPO010000002">
    <property type="protein sequence ID" value="NBC36210.1"/>
    <property type="molecule type" value="Genomic_DNA"/>
</dbReference>
<evidence type="ECO:0000313" key="1">
    <source>
        <dbReference type="EMBL" id="NBC36210.1"/>
    </source>
</evidence>
<evidence type="ECO:0000313" key="2">
    <source>
        <dbReference type="Proteomes" id="UP000753724"/>
    </source>
</evidence>
<reference evidence="2" key="1">
    <citation type="submission" date="2020-01" db="EMBL/GenBank/DDBJ databases">
        <title>Sphingomonas sp. strain CSW-10.</title>
        <authorList>
            <person name="Chen W.-M."/>
        </authorList>
    </citation>
    <scope>NUCLEOTIDE SEQUENCE [LARGE SCALE GENOMIC DNA]</scope>
    <source>
        <strain evidence="2">FSY-8</strain>
    </source>
</reference>
<proteinExistence type="predicted"/>
<gene>
    <name evidence="1" type="ORF">GTZ99_06515</name>
</gene>
<comment type="caution">
    <text evidence="1">The sequence shown here is derived from an EMBL/GenBank/DDBJ whole genome shotgun (WGS) entry which is preliminary data.</text>
</comment>
<organism evidence="1 2">
    <name type="scientific">Novosphingobium ovatum</name>
    <dbReference type="NCBI Taxonomy" id="1908523"/>
    <lineage>
        <taxon>Bacteria</taxon>
        <taxon>Pseudomonadati</taxon>
        <taxon>Pseudomonadota</taxon>
        <taxon>Alphaproteobacteria</taxon>
        <taxon>Sphingomonadales</taxon>
        <taxon>Sphingomonadaceae</taxon>
        <taxon>Novosphingobium</taxon>
    </lineage>
</organism>
<accession>A0ABW9XCI4</accession>
<dbReference type="RefSeq" id="WP_161717446.1">
    <property type="nucleotide sequence ID" value="NZ_JAAAPO010000002.1"/>
</dbReference>